<sequence length="189" mass="21157">MISQGQAHKHLTYLTIEECPQFESLPEHMHILSSLFYLWIHNCPKLELFPKGGLPSSLTEMNLNNCPKLVTTLKGALGANSSLKTLSIGKLDTMCFPDQGLLPHHLNSLQIYNCPNLQKLDYNGLSHLPSLKELVLKDCPSLQCLPEEGLPKSISDFKISGKCSKLRQHCQLPNGDWGKIAHIENLNFE</sequence>
<accession>A0AA86W3V0</accession>
<dbReference type="PANTHER" id="PTHR36766">
    <property type="entry name" value="PLANT BROAD-SPECTRUM MILDEW RESISTANCE PROTEIN RPW8"/>
    <property type="match status" value="1"/>
</dbReference>
<organism evidence="2 3">
    <name type="scientific">Sphenostylis stenocarpa</name>
    <dbReference type="NCBI Taxonomy" id="92480"/>
    <lineage>
        <taxon>Eukaryota</taxon>
        <taxon>Viridiplantae</taxon>
        <taxon>Streptophyta</taxon>
        <taxon>Embryophyta</taxon>
        <taxon>Tracheophyta</taxon>
        <taxon>Spermatophyta</taxon>
        <taxon>Magnoliopsida</taxon>
        <taxon>eudicotyledons</taxon>
        <taxon>Gunneridae</taxon>
        <taxon>Pentapetalae</taxon>
        <taxon>rosids</taxon>
        <taxon>fabids</taxon>
        <taxon>Fabales</taxon>
        <taxon>Fabaceae</taxon>
        <taxon>Papilionoideae</taxon>
        <taxon>50 kb inversion clade</taxon>
        <taxon>NPAAA clade</taxon>
        <taxon>indigoferoid/millettioid clade</taxon>
        <taxon>Phaseoleae</taxon>
        <taxon>Sphenostylis</taxon>
    </lineage>
</organism>
<dbReference type="Gramene" id="rna-AYBTSS11_LOCUS30185">
    <property type="protein sequence ID" value="CAJ1978012.1"/>
    <property type="gene ID" value="gene-AYBTSS11_LOCUS30185"/>
</dbReference>
<gene>
    <name evidence="2" type="ORF">AYBTSS11_LOCUS30185</name>
</gene>
<evidence type="ECO:0000313" key="3">
    <source>
        <dbReference type="Proteomes" id="UP001189624"/>
    </source>
</evidence>
<reference evidence="2" key="1">
    <citation type="submission" date="2023-10" db="EMBL/GenBank/DDBJ databases">
        <authorList>
            <person name="Domelevo Entfellner J.-B."/>
        </authorList>
    </citation>
    <scope>NUCLEOTIDE SEQUENCE</scope>
</reference>
<name>A0AA86W3V0_9FABA</name>
<protein>
    <submittedName>
        <fullName evidence="2">Uncharacterized protein</fullName>
    </submittedName>
</protein>
<keyword evidence="1" id="KW-0611">Plant defense</keyword>
<dbReference type="GO" id="GO:0006952">
    <property type="term" value="P:defense response"/>
    <property type="evidence" value="ECO:0007669"/>
    <property type="project" value="UniProtKB-KW"/>
</dbReference>
<dbReference type="PANTHER" id="PTHR36766:SF61">
    <property type="entry name" value="NB-ARC DOMAIN DISEASE RESISTANCE PROTEIN"/>
    <property type="match status" value="1"/>
</dbReference>
<dbReference type="InterPro" id="IPR032675">
    <property type="entry name" value="LRR_dom_sf"/>
</dbReference>
<evidence type="ECO:0000256" key="1">
    <source>
        <dbReference type="ARBA" id="ARBA00022821"/>
    </source>
</evidence>
<keyword evidence="3" id="KW-1185">Reference proteome</keyword>
<evidence type="ECO:0000313" key="2">
    <source>
        <dbReference type="EMBL" id="CAJ1978012.1"/>
    </source>
</evidence>
<dbReference type="EMBL" id="OY731408">
    <property type="protein sequence ID" value="CAJ1978012.1"/>
    <property type="molecule type" value="Genomic_DNA"/>
</dbReference>
<dbReference type="Gene3D" id="3.80.10.10">
    <property type="entry name" value="Ribonuclease Inhibitor"/>
    <property type="match status" value="2"/>
</dbReference>
<dbReference type="Proteomes" id="UP001189624">
    <property type="component" value="Chromosome 11"/>
</dbReference>
<proteinExistence type="predicted"/>
<dbReference type="SUPFAM" id="SSF52058">
    <property type="entry name" value="L domain-like"/>
    <property type="match status" value="1"/>
</dbReference>
<dbReference type="AlphaFoldDB" id="A0AA86W3V0"/>